<evidence type="ECO:0000256" key="1">
    <source>
        <dbReference type="ARBA" id="ARBA00000365"/>
    </source>
</evidence>
<dbReference type="GO" id="GO:0006013">
    <property type="term" value="P:mannose metabolic process"/>
    <property type="evidence" value="ECO:0007669"/>
    <property type="project" value="InterPro"/>
</dbReference>
<dbReference type="KEGG" id="apln:108735758"/>
<dbReference type="OrthoDB" id="2016903at2759"/>
<dbReference type="FunFam" id="1.20.1270.50:FF:000003">
    <property type="entry name" value="Alpha-mannosidase"/>
    <property type="match status" value="1"/>
</dbReference>
<comment type="cofactor">
    <cofactor evidence="10">
        <name>Zn(2+)</name>
        <dbReference type="ChEBI" id="CHEBI:29105"/>
    </cofactor>
    <text evidence="10">Binds 1 zinc ion per subunit.</text>
</comment>
<dbReference type="SUPFAM" id="SSF74650">
    <property type="entry name" value="Galactose mutarotase-like"/>
    <property type="match status" value="1"/>
</dbReference>
<dbReference type="InterPro" id="IPR050843">
    <property type="entry name" value="Glycosyl_Hydrlase_38"/>
</dbReference>
<dbReference type="InterPro" id="IPR013780">
    <property type="entry name" value="Glyco_hydro_b"/>
</dbReference>
<dbReference type="RefSeq" id="XP_018323397.1">
    <property type="nucleotide sequence ID" value="XM_018467895.1"/>
</dbReference>
<dbReference type="SUPFAM" id="SSF88713">
    <property type="entry name" value="Glycoside hydrolase/deacetylase"/>
    <property type="match status" value="1"/>
</dbReference>
<dbReference type="FunFam" id="1.20.1270.50:FF:000002">
    <property type="entry name" value="Alpha-mannosidase"/>
    <property type="match status" value="1"/>
</dbReference>
<dbReference type="Gene3D" id="2.60.40.1360">
    <property type="match status" value="1"/>
</dbReference>
<evidence type="ECO:0000259" key="11">
    <source>
        <dbReference type="SMART" id="SM00872"/>
    </source>
</evidence>
<feature type="domain" description="Glycoside hydrolase family 38 central" evidence="11">
    <location>
        <begin position="374"/>
        <end position="449"/>
    </location>
</feature>
<evidence type="ECO:0000256" key="6">
    <source>
        <dbReference type="ARBA" id="ARBA00022833"/>
    </source>
</evidence>
<dbReference type="Gene3D" id="2.60.40.1180">
    <property type="entry name" value="Golgi alpha-mannosidase II"/>
    <property type="match status" value="1"/>
</dbReference>
<evidence type="ECO:0000313" key="12">
    <source>
        <dbReference type="Proteomes" id="UP000192223"/>
    </source>
</evidence>
<comment type="catalytic activity">
    <reaction evidence="1">
        <text>Hydrolysis of terminal, non-reducing alpha-D-mannose residues in alpha-D-mannosides.</text>
        <dbReference type="EC" id="3.2.1.24"/>
    </reaction>
</comment>
<accession>A0A1W4WSD2</accession>
<dbReference type="Gene3D" id="1.20.1270.50">
    <property type="entry name" value="Glycoside hydrolase family 38, central domain"/>
    <property type="match status" value="2"/>
</dbReference>
<dbReference type="Proteomes" id="UP000192223">
    <property type="component" value="Unplaced"/>
</dbReference>
<dbReference type="Gene3D" id="2.70.98.30">
    <property type="entry name" value="Golgi alpha-mannosidase II, domain 4"/>
    <property type="match status" value="1"/>
</dbReference>
<keyword evidence="12" id="KW-1185">Reference proteome</keyword>
<gene>
    <name evidence="13 14" type="primary">LOC108735758</name>
</gene>
<feature type="chain" id="PRO_5044514586" description="Alpha-mannosidase" evidence="10">
    <location>
        <begin position="25"/>
        <end position="1021"/>
    </location>
</feature>
<evidence type="ECO:0000256" key="4">
    <source>
        <dbReference type="ARBA" id="ARBA00022723"/>
    </source>
</evidence>
<dbReference type="Pfam" id="PF09261">
    <property type="entry name" value="Alpha-mann_mid"/>
    <property type="match status" value="1"/>
</dbReference>
<evidence type="ECO:0000256" key="8">
    <source>
        <dbReference type="ARBA" id="ARBA00023180"/>
    </source>
</evidence>
<dbReference type="CDD" id="cd10810">
    <property type="entry name" value="GH38N_AMII_LAM_like"/>
    <property type="match status" value="1"/>
</dbReference>
<organism evidence="12 13">
    <name type="scientific">Agrilus planipennis</name>
    <name type="common">Emerald ash borer</name>
    <name type="synonym">Agrilus marcopoli</name>
    <dbReference type="NCBI Taxonomy" id="224129"/>
    <lineage>
        <taxon>Eukaryota</taxon>
        <taxon>Metazoa</taxon>
        <taxon>Ecdysozoa</taxon>
        <taxon>Arthropoda</taxon>
        <taxon>Hexapoda</taxon>
        <taxon>Insecta</taxon>
        <taxon>Pterygota</taxon>
        <taxon>Neoptera</taxon>
        <taxon>Endopterygota</taxon>
        <taxon>Coleoptera</taxon>
        <taxon>Polyphaga</taxon>
        <taxon>Elateriformia</taxon>
        <taxon>Buprestoidea</taxon>
        <taxon>Buprestidae</taxon>
        <taxon>Agrilinae</taxon>
        <taxon>Agrilus</taxon>
    </lineage>
</organism>
<comment type="similarity">
    <text evidence="2 10">Belongs to the glycosyl hydrolase 38 family.</text>
</comment>
<dbReference type="InterPro" id="IPR011013">
    <property type="entry name" value="Gal_mutarotase_sf_dom"/>
</dbReference>
<keyword evidence="5 10" id="KW-0378">Hydrolase</keyword>
<dbReference type="Gene3D" id="3.20.110.10">
    <property type="entry name" value="Glycoside hydrolase 38, N terminal domain"/>
    <property type="match status" value="1"/>
</dbReference>
<keyword evidence="6 10" id="KW-0862">Zinc</keyword>
<dbReference type="FunFam" id="2.60.40.1180:FF:000018">
    <property type="entry name" value="Alpha-mannosidase"/>
    <property type="match status" value="1"/>
</dbReference>
<evidence type="ECO:0000256" key="5">
    <source>
        <dbReference type="ARBA" id="ARBA00022801"/>
    </source>
</evidence>
<evidence type="ECO:0000313" key="14">
    <source>
        <dbReference type="RefSeq" id="XP_025834997.1"/>
    </source>
</evidence>
<dbReference type="GO" id="GO:0005764">
    <property type="term" value="C:lysosome"/>
    <property type="evidence" value="ECO:0007669"/>
    <property type="project" value="TreeGrafter"/>
</dbReference>
<reference evidence="13 14" key="1">
    <citation type="submission" date="2025-04" db="UniProtKB">
        <authorList>
            <consortium name="RefSeq"/>
        </authorList>
    </citation>
    <scope>IDENTIFICATION</scope>
    <source>
        <tissue evidence="13 14">Entire body</tissue>
    </source>
</reference>
<dbReference type="InterPro" id="IPR028995">
    <property type="entry name" value="Glyco_hydro_57/38_cen_sf"/>
</dbReference>
<sequence length="1021" mass="116800">MKRMNLTQKWLLVILVWKFSLASSAAISYDEGSSCGYKSCNPVKDGFVNVHIVAHSHDDVGWLKTVDQYYYGSNSDNQKAGVQYIIDSVVDSLLRDSSRRFIYVETAFLWKWWLDQNDKMRAQFKQLIENGQLEIISGGWSMNDEAVTHYQSIIDQFTWGMRKLNETFGKCARPKVGWQIDPFGHSREMAFIFSQLGFDGVFLNRIDYQDQDKRRSSSSLEMIWKSSGSLENNSDIFTSVLYNHYSPPPGFCFDILCNDDPIIDNPESPDYNVERKVNSFLQYVETMKTNYRTNNLLITMGNDFNYQDADVWFKNLDKLIKYANQRQNDSSKYNLLYSTPSCYLNAVHDESSKKKLTWPVKTDDFFPYASDDHSYWTGYFTSRPTIKRFEREGNNFLQVCKQLYALAGLGSEEEDNLNSLREAMGVLQHHDAITGTEKQHVAADYARLLNRGFNQCSTATKTALNKLANNDTNNSSTAVEYQQCQFNISECTVSENENSFVVTIYNPLSRPVNNYVRLPVLHDNYEVHDPEGKKIATETISLPKAILNIPGRDSKATQEILFLAENLPPLGFKTYYVSKTEGVVSNKTHQEFQANPNKNSNGDVEVTKGDIGLTYNEETGLLTGIKMNGEYIPITQKFLLYRGFIGNNGNSANRSSGAYIFRPNDSNVYTVSEKATIETYLGSLIVEIRQTFSDWISQTIRLYCSENFVEFDWIVGPIPTDGGNGKEIITRYTTTLKTNSTFYTDSNGKEILKRVRNFRPTWDLNVFENASGNYYPVTSKISIRDETNGLEVAVLTDRPEGGSSLSDGEIELMIHRNCFADDSFGVGEALNEYAYGKGLVVRGSHYFSSGSFLKLTGDQTLASQQKDIAQRKLLRAWTFLAPTDGLSFKEYKEKHVLQYEGLVKALPKNVQILTLEPWIDQSFLLRLEHVFEVNEDPHWSSNQIVDLNDIFTSFEITSIEETTLGANQLLKENERLYFTRETNECRFDWKNANKIYDATKKLKIELMPMQIRTFIIDIKKK</sequence>
<feature type="signal peptide" evidence="10">
    <location>
        <begin position="1"/>
        <end position="24"/>
    </location>
</feature>
<keyword evidence="7" id="KW-1015">Disulfide bond</keyword>
<keyword evidence="4 10" id="KW-0479">Metal-binding</keyword>
<dbReference type="GO" id="GO:0004559">
    <property type="term" value="F:alpha-mannosidase activity"/>
    <property type="evidence" value="ECO:0007669"/>
    <property type="project" value="UniProtKB-EC"/>
</dbReference>
<protein>
    <recommendedName>
        <fullName evidence="3 10">Alpha-mannosidase</fullName>
        <ecNumber evidence="10">3.2.1.-</ecNumber>
    </recommendedName>
</protein>
<dbReference type="InterPro" id="IPR041147">
    <property type="entry name" value="GH38_C"/>
</dbReference>
<keyword evidence="9 10" id="KW-0326">Glycosidase</keyword>
<dbReference type="EC" id="3.2.1.-" evidence="10"/>
<dbReference type="GO" id="GO:0030246">
    <property type="term" value="F:carbohydrate binding"/>
    <property type="evidence" value="ECO:0007669"/>
    <property type="project" value="InterPro"/>
</dbReference>
<keyword evidence="10" id="KW-0732">Signal</keyword>
<dbReference type="Pfam" id="PF17677">
    <property type="entry name" value="Glyco_hydro38C2"/>
    <property type="match status" value="1"/>
</dbReference>
<proteinExistence type="inferred from homology"/>
<dbReference type="InterPro" id="IPR011330">
    <property type="entry name" value="Glyco_hydro/deAcase_b/a-brl"/>
</dbReference>
<dbReference type="InterPro" id="IPR037094">
    <property type="entry name" value="Glyco_hydro_38_cen_sf"/>
</dbReference>
<evidence type="ECO:0000256" key="2">
    <source>
        <dbReference type="ARBA" id="ARBA00009792"/>
    </source>
</evidence>
<dbReference type="InterPro" id="IPR011682">
    <property type="entry name" value="Glyco_hydro_38_C"/>
</dbReference>
<dbReference type="STRING" id="224129.A0A1W4WSD2"/>
<keyword evidence="8" id="KW-0325">Glycoprotein</keyword>
<dbReference type="FunFam" id="2.70.98.30:FF:000003">
    <property type="entry name" value="Alpha-mannosidase"/>
    <property type="match status" value="1"/>
</dbReference>
<dbReference type="InterPro" id="IPR000602">
    <property type="entry name" value="Glyco_hydro_38_N"/>
</dbReference>
<dbReference type="FunFam" id="3.20.110.10:FF:000001">
    <property type="entry name" value="Alpha-mannosidase"/>
    <property type="match status" value="1"/>
</dbReference>
<dbReference type="InterPro" id="IPR015341">
    <property type="entry name" value="Glyco_hydro_38_cen"/>
</dbReference>
<dbReference type="InterPro" id="IPR027291">
    <property type="entry name" value="Glyco_hydro_38_N_sf"/>
</dbReference>
<dbReference type="AlphaFoldDB" id="A0A1W4WSD2"/>
<evidence type="ECO:0000313" key="13">
    <source>
        <dbReference type="RefSeq" id="XP_018323397.1"/>
    </source>
</evidence>
<dbReference type="SUPFAM" id="SSF88688">
    <property type="entry name" value="Families 57/38 glycoside transferase middle domain"/>
    <property type="match status" value="1"/>
</dbReference>
<dbReference type="Pfam" id="PF01074">
    <property type="entry name" value="Glyco_hydro_38N"/>
    <property type="match status" value="1"/>
</dbReference>
<evidence type="ECO:0000256" key="7">
    <source>
        <dbReference type="ARBA" id="ARBA00023157"/>
    </source>
</evidence>
<evidence type="ECO:0000256" key="3">
    <source>
        <dbReference type="ARBA" id="ARBA00012752"/>
    </source>
</evidence>
<dbReference type="PANTHER" id="PTHR11607">
    <property type="entry name" value="ALPHA-MANNOSIDASE"/>
    <property type="match status" value="1"/>
</dbReference>
<dbReference type="GO" id="GO:0046872">
    <property type="term" value="F:metal ion binding"/>
    <property type="evidence" value="ECO:0007669"/>
    <property type="project" value="UniProtKB-KW"/>
</dbReference>
<dbReference type="Pfam" id="PF07748">
    <property type="entry name" value="Glyco_hydro_38C"/>
    <property type="match status" value="1"/>
</dbReference>
<name>A0A1W4WSD2_AGRPL</name>
<dbReference type="SMART" id="SM00872">
    <property type="entry name" value="Alpha-mann_mid"/>
    <property type="match status" value="1"/>
</dbReference>
<dbReference type="RefSeq" id="XP_025834997.1">
    <property type="nucleotide sequence ID" value="XM_025979212.1"/>
</dbReference>
<evidence type="ECO:0000256" key="10">
    <source>
        <dbReference type="RuleBase" id="RU361199"/>
    </source>
</evidence>
<dbReference type="GeneID" id="108735758"/>
<dbReference type="PANTHER" id="PTHR11607:SF3">
    <property type="entry name" value="LYSOSOMAL ALPHA-MANNOSIDASE"/>
    <property type="match status" value="1"/>
</dbReference>
<evidence type="ECO:0000256" key="9">
    <source>
        <dbReference type="ARBA" id="ARBA00023295"/>
    </source>
</evidence>